<dbReference type="InterPro" id="IPR029044">
    <property type="entry name" value="Nucleotide-diphossugar_trans"/>
</dbReference>
<dbReference type="Proteomes" id="UP000035760">
    <property type="component" value="Unassembled WGS sequence"/>
</dbReference>
<dbReference type="GO" id="GO:0016757">
    <property type="term" value="F:glycosyltransferase activity"/>
    <property type="evidence" value="ECO:0007669"/>
    <property type="project" value="UniProtKB-KW"/>
</dbReference>
<dbReference type="AlphaFoldDB" id="W6M296"/>
<dbReference type="PANTHER" id="PTHR43685">
    <property type="entry name" value="GLYCOSYLTRANSFERASE"/>
    <property type="match status" value="1"/>
</dbReference>
<keyword evidence="3" id="KW-0808">Transferase</keyword>
<dbReference type="RefSeq" id="WP_048670857.1">
    <property type="nucleotide sequence ID" value="NZ_CBTJ020000022.1"/>
</dbReference>
<dbReference type="InterPro" id="IPR001173">
    <property type="entry name" value="Glyco_trans_2-like"/>
</dbReference>
<dbReference type="PANTHER" id="PTHR43685:SF5">
    <property type="entry name" value="GLYCOSYLTRANSFERASE EPSE-RELATED"/>
    <property type="match status" value="1"/>
</dbReference>
<keyword evidence="6" id="KW-1185">Reference proteome</keyword>
<reference evidence="5" key="1">
    <citation type="submission" date="2013-07" db="EMBL/GenBank/DDBJ databases">
        <authorList>
            <person name="McIlroy S."/>
        </authorList>
    </citation>
    <scope>NUCLEOTIDE SEQUENCE [LARGE SCALE GENOMIC DNA]</scope>
    <source>
        <strain evidence="5">Run_A_D11</strain>
    </source>
</reference>
<sequence length="354" mass="39673">MPPPTVSVLLPVRNGARFLALALDSLIGQANISHEIIAIDDGSRDETPTILRRYAALHDGLRIVAGQGDGLSHALNLGLVHARGRYIARMDADDIALPGRLAAQCHYLDRHPEIGVLGTQALRIDPAGIRSGQIRVPTGPHRVHAALGISCALIHPTVMLRREPLLAVGGYRPQFDGAEDYDLWLRLSEITELDNLREPWLLWRQHNSQVSIRYALRQARRAALALLSHQWRRKGAADPLADQQTLRGWRYRFSSMDSTAVLRLHALTAAAFVDNGGSLRRRGSAYLEAICKRIDRHDQALTRRIALACVRHQRQLVRAGRWREALARWPVHLASCDTELLRAYFTHASILWRS</sequence>
<dbReference type="Gene3D" id="3.90.550.10">
    <property type="entry name" value="Spore Coat Polysaccharide Biosynthesis Protein SpsA, Chain A"/>
    <property type="match status" value="1"/>
</dbReference>
<evidence type="ECO:0000313" key="6">
    <source>
        <dbReference type="Proteomes" id="UP000035760"/>
    </source>
</evidence>
<gene>
    <name evidence="5" type="ORF">BN873_170002</name>
</gene>
<dbReference type="SUPFAM" id="SSF53448">
    <property type="entry name" value="Nucleotide-diphospho-sugar transferases"/>
    <property type="match status" value="1"/>
</dbReference>
<evidence type="ECO:0000256" key="2">
    <source>
        <dbReference type="ARBA" id="ARBA00022676"/>
    </source>
</evidence>
<feature type="domain" description="Glycosyltransferase 2-like" evidence="4">
    <location>
        <begin position="7"/>
        <end position="164"/>
    </location>
</feature>
<organism evidence="5 6">
    <name type="scientific">Candidatus Competibacter denitrificans Run_A_D11</name>
    <dbReference type="NCBI Taxonomy" id="1400863"/>
    <lineage>
        <taxon>Bacteria</taxon>
        <taxon>Pseudomonadati</taxon>
        <taxon>Pseudomonadota</taxon>
        <taxon>Gammaproteobacteria</taxon>
        <taxon>Candidatus Competibacteraceae</taxon>
        <taxon>Candidatus Competibacter</taxon>
    </lineage>
</organism>
<name>W6M296_9GAMM</name>
<evidence type="ECO:0000313" key="5">
    <source>
        <dbReference type="EMBL" id="CDI01586.1"/>
    </source>
</evidence>
<keyword evidence="2" id="KW-0328">Glycosyltransferase</keyword>
<dbReference type="InterPro" id="IPR050834">
    <property type="entry name" value="Glycosyltransf_2"/>
</dbReference>
<protein>
    <recommendedName>
        <fullName evidence="4">Glycosyltransferase 2-like domain-containing protein</fullName>
    </recommendedName>
</protein>
<comment type="caution">
    <text evidence="5">The sequence shown here is derived from an EMBL/GenBank/DDBJ whole genome shotgun (WGS) entry which is preliminary data.</text>
</comment>
<proteinExistence type="inferred from homology"/>
<evidence type="ECO:0000256" key="3">
    <source>
        <dbReference type="ARBA" id="ARBA00022679"/>
    </source>
</evidence>
<evidence type="ECO:0000256" key="1">
    <source>
        <dbReference type="ARBA" id="ARBA00006739"/>
    </source>
</evidence>
<comment type="similarity">
    <text evidence="1">Belongs to the glycosyltransferase 2 family.</text>
</comment>
<reference evidence="5" key="2">
    <citation type="submission" date="2014-03" db="EMBL/GenBank/DDBJ databases">
        <title>Candidatus Competibacter-lineage genomes retrieved from metagenomes reveal functional metabolic diversity.</title>
        <authorList>
            <person name="McIlroy S.J."/>
            <person name="Albertsen M."/>
            <person name="Andresen E.K."/>
            <person name="Saunders A.M."/>
            <person name="Kristiansen R."/>
            <person name="Stokholm-Bjerregaard M."/>
            <person name="Nielsen K.L."/>
            <person name="Nielsen P.H."/>
        </authorList>
    </citation>
    <scope>NUCLEOTIDE SEQUENCE</scope>
    <source>
        <strain evidence="5">Run_A_D11</strain>
    </source>
</reference>
<dbReference type="EMBL" id="CBTJ020000022">
    <property type="protein sequence ID" value="CDI01586.1"/>
    <property type="molecule type" value="Genomic_DNA"/>
</dbReference>
<dbReference type="Pfam" id="PF00535">
    <property type="entry name" value="Glycos_transf_2"/>
    <property type="match status" value="1"/>
</dbReference>
<dbReference type="STRING" id="1400863.BN873_170002"/>
<evidence type="ECO:0000259" key="4">
    <source>
        <dbReference type="Pfam" id="PF00535"/>
    </source>
</evidence>
<accession>W6M296</accession>